<dbReference type="GO" id="GO:0005886">
    <property type="term" value="C:plasma membrane"/>
    <property type="evidence" value="ECO:0007669"/>
    <property type="project" value="UniProtKB-SubCell"/>
</dbReference>
<comment type="subcellular location">
    <subcellularLocation>
        <location evidence="1">Cell membrane</location>
    </subcellularLocation>
</comment>
<keyword evidence="5" id="KW-0472">Membrane</keyword>
<evidence type="ECO:0000256" key="2">
    <source>
        <dbReference type="ARBA" id="ARBA00022475"/>
    </source>
</evidence>
<feature type="domain" description="Glycosyltransferase 2-like" evidence="6">
    <location>
        <begin position="4"/>
        <end position="110"/>
    </location>
</feature>
<dbReference type="PANTHER" id="PTHR43646">
    <property type="entry name" value="GLYCOSYLTRANSFERASE"/>
    <property type="match status" value="1"/>
</dbReference>
<evidence type="ECO:0000256" key="5">
    <source>
        <dbReference type="ARBA" id="ARBA00023136"/>
    </source>
</evidence>
<evidence type="ECO:0000256" key="4">
    <source>
        <dbReference type="ARBA" id="ARBA00022679"/>
    </source>
</evidence>
<evidence type="ECO:0000256" key="1">
    <source>
        <dbReference type="ARBA" id="ARBA00004236"/>
    </source>
</evidence>
<keyword evidence="2" id="KW-1003">Cell membrane</keyword>
<protein>
    <recommendedName>
        <fullName evidence="6">Glycosyltransferase 2-like domain-containing protein</fullName>
    </recommendedName>
</protein>
<evidence type="ECO:0000259" key="6">
    <source>
        <dbReference type="Pfam" id="PF00535"/>
    </source>
</evidence>
<reference evidence="7" key="1">
    <citation type="submission" date="2018-06" db="EMBL/GenBank/DDBJ databases">
        <authorList>
            <person name="Zhirakovskaya E."/>
        </authorList>
    </citation>
    <scope>NUCLEOTIDE SEQUENCE</scope>
</reference>
<organism evidence="7">
    <name type="scientific">hydrothermal vent metagenome</name>
    <dbReference type="NCBI Taxonomy" id="652676"/>
    <lineage>
        <taxon>unclassified sequences</taxon>
        <taxon>metagenomes</taxon>
        <taxon>ecological metagenomes</taxon>
    </lineage>
</organism>
<accession>A0A3B1DEU2</accession>
<name>A0A3B1DEU2_9ZZZZ</name>
<dbReference type="GO" id="GO:0016757">
    <property type="term" value="F:glycosyltransferase activity"/>
    <property type="evidence" value="ECO:0007669"/>
    <property type="project" value="UniProtKB-KW"/>
</dbReference>
<dbReference type="Pfam" id="PF00535">
    <property type="entry name" value="Glycos_transf_2"/>
    <property type="match status" value="1"/>
</dbReference>
<evidence type="ECO:0000256" key="3">
    <source>
        <dbReference type="ARBA" id="ARBA00022676"/>
    </source>
</evidence>
<proteinExistence type="predicted"/>
<evidence type="ECO:0000313" key="7">
    <source>
        <dbReference type="EMBL" id="VAX37371.1"/>
    </source>
</evidence>
<dbReference type="NCBIfam" id="TIGR04283">
    <property type="entry name" value="glyco_like_mftF"/>
    <property type="match status" value="1"/>
</dbReference>
<dbReference type="AlphaFoldDB" id="A0A3B1DEU2"/>
<dbReference type="InterPro" id="IPR001173">
    <property type="entry name" value="Glyco_trans_2-like"/>
</dbReference>
<keyword evidence="4" id="KW-0808">Transferase</keyword>
<dbReference type="InterPro" id="IPR026461">
    <property type="entry name" value="Trfase_2_rSAM/seldom_assoc"/>
</dbReference>
<dbReference type="Gene3D" id="3.90.550.10">
    <property type="entry name" value="Spore Coat Polysaccharide Biosynthesis Protein SpsA, Chain A"/>
    <property type="match status" value="1"/>
</dbReference>
<dbReference type="InterPro" id="IPR029044">
    <property type="entry name" value="Nucleotide-diphossugar_trans"/>
</dbReference>
<keyword evidence="3" id="KW-0328">Glycosyltransferase</keyword>
<sequence length="213" mass="24387">MLNIIIPVLNEESILTENFFYFNQLKLYANFIFIDGGSIDKTVDIATQYGKVIVSQPGRGVQKNAGVKESSGNQILFMHVDTSITAQTITTIENLLNNHKTAGCLQMKINDSQYIFKIFAAIVNFRAKHLGVIDGDLGLFIHKDLFYELGQFPQLPYMEDIVFSKNLRKFTKIKILPTPIIVSSRKWYTQGFCTTFFRYMLAYIQLWTGKLKC</sequence>
<dbReference type="PANTHER" id="PTHR43646:SF2">
    <property type="entry name" value="GLYCOSYLTRANSFERASE 2-LIKE DOMAIN-CONTAINING PROTEIN"/>
    <property type="match status" value="1"/>
</dbReference>
<dbReference type="EMBL" id="UOGJ01000127">
    <property type="protein sequence ID" value="VAX37371.1"/>
    <property type="molecule type" value="Genomic_DNA"/>
</dbReference>
<gene>
    <name evidence="7" type="ORF">MNBD_UNCLBAC01-901</name>
</gene>
<dbReference type="SUPFAM" id="SSF53448">
    <property type="entry name" value="Nucleotide-diphospho-sugar transferases"/>
    <property type="match status" value="1"/>
</dbReference>